<sequence>NGRGSEGHPPCVLEARELEGFQSTYAGESVDRTAKPWQASVAAKFDERRGKYVIDYATLGETIQMRITIPGFVQRALAGRDESVSVRAQDEANEEALSTEAVLQWFPSPGGLPIAGILDEMLDDESCERTIIQWGRKVLEHWARETKETGENEVFDMETMKKLMSARPETFAPLVIGWKIQENFEQLLISNEAGYQWTMRKDLRKVKAAVSAPYGSTCQVVKINLIA</sequence>
<dbReference type="EMBL" id="JABANM010005374">
    <property type="protein sequence ID" value="KAF4747718.1"/>
    <property type="molecule type" value="Genomic_DNA"/>
</dbReference>
<name>A0A7J6TQU4_PEROL</name>
<evidence type="ECO:0000313" key="1">
    <source>
        <dbReference type="EMBL" id="KAF4747718.1"/>
    </source>
</evidence>
<dbReference type="Proteomes" id="UP000574390">
    <property type="component" value="Unassembled WGS sequence"/>
</dbReference>
<feature type="non-terminal residue" evidence="1">
    <location>
        <position position="227"/>
    </location>
</feature>
<reference evidence="1 2" key="1">
    <citation type="submission" date="2020-04" db="EMBL/GenBank/DDBJ databases">
        <title>Perkinsus olseni comparative genomics.</title>
        <authorList>
            <person name="Bogema D.R."/>
        </authorList>
    </citation>
    <scope>NUCLEOTIDE SEQUENCE [LARGE SCALE GENOMIC DNA]</scope>
    <source>
        <strain evidence="1">ATCC PRA-205</strain>
    </source>
</reference>
<evidence type="ECO:0000313" key="2">
    <source>
        <dbReference type="Proteomes" id="UP000574390"/>
    </source>
</evidence>
<accession>A0A7J6TQU4</accession>
<protein>
    <submittedName>
        <fullName evidence="1">Uncharacterized protein</fullName>
    </submittedName>
</protein>
<dbReference type="AlphaFoldDB" id="A0A7J6TQU4"/>
<proteinExistence type="predicted"/>
<organism evidence="1 2">
    <name type="scientific">Perkinsus olseni</name>
    <name type="common">Perkinsus atlanticus</name>
    <dbReference type="NCBI Taxonomy" id="32597"/>
    <lineage>
        <taxon>Eukaryota</taxon>
        <taxon>Sar</taxon>
        <taxon>Alveolata</taxon>
        <taxon>Perkinsozoa</taxon>
        <taxon>Perkinsea</taxon>
        <taxon>Perkinsida</taxon>
        <taxon>Perkinsidae</taxon>
        <taxon>Perkinsus</taxon>
    </lineage>
</organism>
<gene>
    <name evidence="1" type="ORF">FOZ62_029901</name>
</gene>
<comment type="caution">
    <text evidence="1">The sequence shown here is derived from an EMBL/GenBank/DDBJ whole genome shotgun (WGS) entry which is preliminary data.</text>
</comment>